<reference evidence="1 2" key="1">
    <citation type="submission" date="2024-01" db="EMBL/GenBank/DDBJ databases">
        <title>A draft genome for the cacao thread blight pathogen Marasmiellus scandens.</title>
        <authorList>
            <person name="Baruah I.K."/>
            <person name="Leung J."/>
            <person name="Bukari Y."/>
            <person name="Amoako-Attah I."/>
            <person name="Meinhardt L.W."/>
            <person name="Bailey B.A."/>
            <person name="Cohen S.P."/>
        </authorList>
    </citation>
    <scope>NUCLEOTIDE SEQUENCE [LARGE SCALE GENOMIC DNA]</scope>
    <source>
        <strain evidence="1 2">GH-19</strain>
    </source>
</reference>
<proteinExistence type="predicted"/>
<evidence type="ECO:0000313" key="2">
    <source>
        <dbReference type="Proteomes" id="UP001498398"/>
    </source>
</evidence>
<dbReference type="Proteomes" id="UP001498398">
    <property type="component" value="Unassembled WGS sequence"/>
</dbReference>
<sequence length="173" mass="19769">MNLEIPVPFESGPARPHLRRHPVRLYHPYYPVTFSGIRRQSGTVKSNSGIPNDQLETFSVTSMDLDSPYAHRGNPKVEALYVTKKQTEDIDQNKLDKSEAARNQMTGHSGFVDRLMLEDLRHSLKTTKEVMATFHNPPVRPEFMMQIEEMILAVENEINSGHYTMLDTIMADV</sequence>
<comment type="caution">
    <text evidence="1">The sequence shown here is derived from an EMBL/GenBank/DDBJ whole genome shotgun (WGS) entry which is preliminary data.</text>
</comment>
<accession>A0ABR1JNA3</accession>
<name>A0ABR1JNA3_9AGAR</name>
<protein>
    <submittedName>
        <fullName evidence="1">Uncharacterized protein</fullName>
    </submittedName>
</protein>
<organism evidence="1 2">
    <name type="scientific">Marasmiellus scandens</name>
    <dbReference type="NCBI Taxonomy" id="2682957"/>
    <lineage>
        <taxon>Eukaryota</taxon>
        <taxon>Fungi</taxon>
        <taxon>Dikarya</taxon>
        <taxon>Basidiomycota</taxon>
        <taxon>Agaricomycotina</taxon>
        <taxon>Agaricomycetes</taxon>
        <taxon>Agaricomycetidae</taxon>
        <taxon>Agaricales</taxon>
        <taxon>Marasmiineae</taxon>
        <taxon>Omphalotaceae</taxon>
        <taxon>Marasmiellus</taxon>
    </lineage>
</organism>
<gene>
    <name evidence="1" type="ORF">VKT23_008688</name>
</gene>
<keyword evidence="2" id="KW-1185">Reference proteome</keyword>
<evidence type="ECO:0000313" key="1">
    <source>
        <dbReference type="EMBL" id="KAK7461514.1"/>
    </source>
</evidence>
<dbReference type="EMBL" id="JBANRG010000013">
    <property type="protein sequence ID" value="KAK7461514.1"/>
    <property type="molecule type" value="Genomic_DNA"/>
</dbReference>